<dbReference type="Pfam" id="PF11239">
    <property type="entry name" value="DUF3040"/>
    <property type="match status" value="1"/>
</dbReference>
<evidence type="ECO:0000313" key="2">
    <source>
        <dbReference type="EMBL" id="ABM06694.1"/>
    </source>
</evidence>
<keyword evidence="3" id="KW-1185">Reference proteome</keyword>
<feature type="transmembrane region" description="Helical" evidence="1">
    <location>
        <begin position="63"/>
        <end position="83"/>
    </location>
</feature>
<evidence type="ECO:0000256" key="1">
    <source>
        <dbReference type="SAM" id="Phobius"/>
    </source>
</evidence>
<evidence type="ECO:0000313" key="3">
    <source>
        <dbReference type="Proteomes" id="UP000000637"/>
    </source>
</evidence>
<dbReference type="RefSeq" id="WP_011776196.1">
    <property type="nucleotide sequence ID" value="NC_008711.1"/>
</dbReference>
<dbReference type="OrthoDB" id="4951143at2"/>
<keyword evidence="1" id="KW-0812">Transmembrane</keyword>
<sequence length="100" mass="10836">MSLSEEERRSLEELERDLASTDPDLAYELKSGRPRGALARAVLGTLAVLAGFVMVIAGIISQLVILGVLGFLLASGGAYWLFAGKSLRRRIQRHDDDPAP</sequence>
<proteinExistence type="predicted"/>
<feature type="transmembrane region" description="Helical" evidence="1">
    <location>
        <begin position="37"/>
        <end position="57"/>
    </location>
</feature>
<dbReference type="EMBL" id="CP000474">
    <property type="protein sequence ID" value="ABM06694.1"/>
    <property type="molecule type" value="Genomic_DNA"/>
</dbReference>
<dbReference type="Proteomes" id="UP000000637">
    <property type="component" value="Chromosome"/>
</dbReference>
<dbReference type="KEGG" id="aau:AAur_3578"/>
<keyword evidence="1" id="KW-1133">Transmembrane helix</keyword>
<dbReference type="InterPro" id="IPR021401">
    <property type="entry name" value="DUF3040"/>
</dbReference>
<dbReference type="HOGENOM" id="CLU_133135_1_1_11"/>
<name>A1RAK8_PAEAT</name>
<protein>
    <submittedName>
        <fullName evidence="2">Integral membrane protein</fullName>
    </submittedName>
</protein>
<keyword evidence="1" id="KW-0472">Membrane</keyword>
<accession>A1RAK8</accession>
<dbReference type="AlphaFoldDB" id="A1RAK8"/>
<dbReference type="STRING" id="290340.AAur_3578"/>
<reference evidence="2 3" key="1">
    <citation type="journal article" date="2006" name="PLoS Genet.">
        <title>Secrets of soil survival revealed by the genome sequence of Arthrobacter aurescens TC1.</title>
        <authorList>
            <person name="Mongodin E.F."/>
            <person name="Shapir N."/>
            <person name="Daugherty S.C."/>
            <person name="DeBoy R.T."/>
            <person name="Emerson J.B."/>
            <person name="Shvartzbeyn A."/>
            <person name="Radune D."/>
            <person name="Vamathevan J."/>
            <person name="Riggs F."/>
            <person name="Grinberg V."/>
            <person name="Khouri H."/>
            <person name="Wackett L.P."/>
            <person name="Nelson K.E."/>
            <person name="Sadowsky M.J."/>
        </authorList>
    </citation>
    <scope>NUCLEOTIDE SEQUENCE [LARGE SCALE GENOMIC DNA]</scope>
    <source>
        <strain evidence="2 3">TC1</strain>
    </source>
</reference>
<organism evidence="2 3">
    <name type="scientific">Paenarthrobacter aurescens (strain TC1)</name>
    <dbReference type="NCBI Taxonomy" id="290340"/>
    <lineage>
        <taxon>Bacteria</taxon>
        <taxon>Bacillati</taxon>
        <taxon>Actinomycetota</taxon>
        <taxon>Actinomycetes</taxon>
        <taxon>Micrococcales</taxon>
        <taxon>Micrococcaceae</taxon>
        <taxon>Paenarthrobacter</taxon>
    </lineage>
</organism>
<gene>
    <name evidence="2" type="ordered locus">AAur_3578</name>
</gene>